<dbReference type="OrthoDB" id="5566634at2759"/>
<dbReference type="AlphaFoldDB" id="A0A0L0TCD8"/>
<evidence type="ECO:0000313" key="4">
    <source>
        <dbReference type="Proteomes" id="UP000054350"/>
    </source>
</evidence>
<feature type="region of interest" description="Disordered" evidence="1">
    <location>
        <begin position="1"/>
        <end position="30"/>
    </location>
</feature>
<protein>
    <submittedName>
        <fullName evidence="3">Uncharacterized protein</fullName>
    </submittedName>
</protein>
<feature type="transmembrane region" description="Helical" evidence="2">
    <location>
        <begin position="50"/>
        <end position="71"/>
    </location>
</feature>
<evidence type="ECO:0000313" key="3">
    <source>
        <dbReference type="EMBL" id="KNE72473.1"/>
    </source>
</evidence>
<name>A0A0L0TCD8_ALLM3</name>
<gene>
    <name evidence="3" type="ORF">AMAG_16517</name>
</gene>
<keyword evidence="2" id="KW-0812">Transmembrane</keyword>
<accession>A0A0L0TCD8</accession>
<evidence type="ECO:0000256" key="1">
    <source>
        <dbReference type="SAM" id="MobiDB-lite"/>
    </source>
</evidence>
<reference evidence="3 4" key="1">
    <citation type="submission" date="2009-11" db="EMBL/GenBank/DDBJ databases">
        <title>Annotation of Allomyces macrogynus ATCC 38327.</title>
        <authorList>
            <consortium name="The Broad Institute Genome Sequencing Platform"/>
            <person name="Russ C."/>
            <person name="Cuomo C."/>
            <person name="Burger G."/>
            <person name="Gray M.W."/>
            <person name="Holland P.W.H."/>
            <person name="King N."/>
            <person name="Lang F.B.F."/>
            <person name="Roger A.J."/>
            <person name="Ruiz-Trillo I."/>
            <person name="Young S.K."/>
            <person name="Zeng Q."/>
            <person name="Gargeya S."/>
            <person name="Fitzgerald M."/>
            <person name="Haas B."/>
            <person name="Abouelleil A."/>
            <person name="Alvarado L."/>
            <person name="Arachchi H.M."/>
            <person name="Berlin A."/>
            <person name="Chapman S.B."/>
            <person name="Gearin G."/>
            <person name="Goldberg J."/>
            <person name="Griggs A."/>
            <person name="Gujja S."/>
            <person name="Hansen M."/>
            <person name="Heiman D."/>
            <person name="Howarth C."/>
            <person name="Larimer J."/>
            <person name="Lui A."/>
            <person name="MacDonald P.J.P."/>
            <person name="McCowen C."/>
            <person name="Montmayeur A."/>
            <person name="Murphy C."/>
            <person name="Neiman D."/>
            <person name="Pearson M."/>
            <person name="Priest M."/>
            <person name="Roberts A."/>
            <person name="Saif S."/>
            <person name="Shea T."/>
            <person name="Sisk P."/>
            <person name="Stolte C."/>
            <person name="Sykes S."/>
            <person name="Wortman J."/>
            <person name="Nusbaum C."/>
            <person name="Birren B."/>
        </authorList>
    </citation>
    <scope>NUCLEOTIDE SEQUENCE [LARGE SCALE GENOMIC DNA]</scope>
    <source>
        <strain evidence="3 4">ATCC 38327</strain>
    </source>
</reference>
<organism evidence="3 4">
    <name type="scientific">Allomyces macrogynus (strain ATCC 38327)</name>
    <name type="common">Allomyces javanicus var. macrogynus</name>
    <dbReference type="NCBI Taxonomy" id="578462"/>
    <lineage>
        <taxon>Eukaryota</taxon>
        <taxon>Fungi</taxon>
        <taxon>Fungi incertae sedis</taxon>
        <taxon>Blastocladiomycota</taxon>
        <taxon>Blastocladiomycetes</taxon>
        <taxon>Blastocladiales</taxon>
        <taxon>Blastocladiaceae</taxon>
        <taxon>Allomyces</taxon>
    </lineage>
</organism>
<sequence length="322" mass="35500">MSAAPDVEQQHASLATDKPTGSDDDTRFANTPQRKSIAGRLVPANRVARYLCFGAVLAVVVFLVTSLVFWFTAKPLNLGGQIVPPTNLQSDEHTVQWYRDGTTVRARYLWEFELIASNDDNAFTVNIEDLVITAKFMARAGHDVQFGTTKSTWNSTNPKMPLAPTPTSLPVRTEPLCAVQRYDLEIRWDLADHEQANAVASLLVLCGVNATSLPAPLNNPVKLPANASAPDAGLMSWHFDARRVSGWLGLGITPLPGRIEPWQGMRKNKNRAVWCWTAAELRSIKDVVCPKYLSTSSDFVPMHILELANLTKTVCEETGKCQ</sequence>
<dbReference type="EMBL" id="GG745380">
    <property type="protein sequence ID" value="KNE72473.1"/>
    <property type="molecule type" value="Genomic_DNA"/>
</dbReference>
<reference evidence="4" key="2">
    <citation type="submission" date="2009-11" db="EMBL/GenBank/DDBJ databases">
        <title>The Genome Sequence of Allomyces macrogynus strain ATCC 38327.</title>
        <authorList>
            <consortium name="The Broad Institute Genome Sequencing Platform"/>
            <person name="Russ C."/>
            <person name="Cuomo C."/>
            <person name="Shea T."/>
            <person name="Young S.K."/>
            <person name="Zeng Q."/>
            <person name="Koehrsen M."/>
            <person name="Haas B."/>
            <person name="Borodovsky M."/>
            <person name="Guigo R."/>
            <person name="Alvarado L."/>
            <person name="Berlin A."/>
            <person name="Borenstein D."/>
            <person name="Chen Z."/>
            <person name="Engels R."/>
            <person name="Freedman E."/>
            <person name="Gellesch M."/>
            <person name="Goldberg J."/>
            <person name="Griggs A."/>
            <person name="Gujja S."/>
            <person name="Heiman D."/>
            <person name="Hepburn T."/>
            <person name="Howarth C."/>
            <person name="Jen D."/>
            <person name="Larson L."/>
            <person name="Lewis B."/>
            <person name="Mehta T."/>
            <person name="Park D."/>
            <person name="Pearson M."/>
            <person name="Roberts A."/>
            <person name="Saif S."/>
            <person name="Shenoy N."/>
            <person name="Sisk P."/>
            <person name="Stolte C."/>
            <person name="Sykes S."/>
            <person name="Walk T."/>
            <person name="White J."/>
            <person name="Yandava C."/>
            <person name="Burger G."/>
            <person name="Gray M.W."/>
            <person name="Holland P.W.H."/>
            <person name="King N."/>
            <person name="Lang F.B.F."/>
            <person name="Roger A.J."/>
            <person name="Ruiz-Trillo I."/>
            <person name="Lander E."/>
            <person name="Nusbaum C."/>
        </authorList>
    </citation>
    <scope>NUCLEOTIDE SEQUENCE [LARGE SCALE GENOMIC DNA]</scope>
    <source>
        <strain evidence="4">ATCC 38327</strain>
    </source>
</reference>
<keyword evidence="4" id="KW-1185">Reference proteome</keyword>
<evidence type="ECO:0000256" key="2">
    <source>
        <dbReference type="SAM" id="Phobius"/>
    </source>
</evidence>
<keyword evidence="2" id="KW-0472">Membrane</keyword>
<dbReference type="VEuPathDB" id="FungiDB:AMAG_16517"/>
<proteinExistence type="predicted"/>
<dbReference type="Proteomes" id="UP000054350">
    <property type="component" value="Unassembled WGS sequence"/>
</dbReference>
<keyword evidence="2" id="KW-1133">Transmembrane helix</keyword>